<name>A0AA41SL17_PAPNU</name>
<reference evidence="2" key="1">
    <citation type="submission" date="2022-03" db="EMBL/GenBank/DDBJ databases">
        <title>A functionally conserved STORR gene fusion in Papaver species that diverged 16.8 million years ago.</title>
        <authorList>
            <person name="Catania T."/>
        </authorList>
    </citation>
    <scope>NUCLEOTIDE SEQUENCE</scope>
    <source>
        <strain evidence="2">S-191538</strain>
    </source>
</reference>
<keyword evidence="1" id="KW-0812">Transmembrane</keyword>
<keyword evidence="1" id="KW-0472">Membrane</keyword>
<dbReference type="PANTHER" id="PTHR34376">
    <property type="entry name" value="SERINE PROTEASE INHIBITOR, KAZAL-TYPE FAMILY PROTEIN"/>
    <property type="match status" value="1"/>
</dbReference>
<evidence type="ECO:0000256" key="1">
    <source>
        <dbReference type="SAM" id="Phobius"/>
    </source>
</evidence>
<comment type="caution">
    <text evidence="2">The sequence shown here is derived from an EMBL/GenBank/DDBJ whole genome shotgun (WGS) entry which is preliminary data.</text>
</comment>
<dbReference type="PANTHER" id="PTHR34376:SF2">
    <property type="entry name" value="SERINE PROTEASE INHIBITOR, KAZAL-TYPE FAMILY PROTEIN"/>
    <property type="match status" value="1"/>
</dbReference>
<protein>
    <submittedName>
        <fullName evidence="2">Uncharacterized protein</fullName>
    </submittedName>
</protein>
<evidence type="ECO:0000313" key="2">
    <source>
        <dbReference type="EMBL" id="MCL7036053.1"/>
    </source>
</evidence>
<gene>
    <name evidence="2" type="ORF">MKW94_004149</name>
</gene>
<feature type="non-terminal residue" evidence="2">
    <location>
        <position position="1"/>
    </location>
</feature>
<proteinExistence type="predicted"/>
<sequence>PCSRKSAVPNSCPVTRVAKSGFCEIGNNHANGGLVSGQALLLVHIVWLIVLGFSLLFGLI</sequence>
<dbReference type="EMBL" id="JAJJMA010163793">
    <property type="protein sequence ID" value="MCL7036053.1"/>
    <property type="molecule type" value="Genomic_DNA"/>
</dbReference>
<accession>A0AA41SL17</accession>
<dbReference type="Proteomes" id="UP001177140">
    <property type="component" value="Unassembled WGS sequence"/>
</dbReference>
<feature type="transmembrane region" description="Helical" evidence="1">
    <location>
        <begin position="39"/>
        <end position="59"/>
    </location>
</feature>
<evidence type="ECO:0000313" key="3">
    <source>
        <dbReference type="Proteomes" id="UP001177140"/>
    </source>
</evidence>
<dbReference type="AlphaFoldDB" id="A0AA41SL17"/>
<organism evidence="2 3">
    <name type="scientific">Papaver nudicaule</name>
    <name type="common">Iceland poppy</name>
    <dbReference type="NCBI Taxonomy" id="74823"/>
    <lineage>
        <taxon>Eukaryota</taxon>
        <taxon>Viridiplantae</taxon>
        <taxon>Streptophyta</taxon>
        <taxon>Embryophyta</taxon>
        <taxon>Tracheophyta</taxon>
        <taxon>Spermatophyta</taxon>
        <taxon>Magnoliopsida</taxon>
        <taxon>Ranunculales</taxon>
        <taxon>Papaveraceae</taxon>
        <taxon>Papaveroideae</taxon>
        <taxon>Papaver</taxon>
    </lineage>
</organism>
<keyword evidence="1" id="KW-1133">Transmembrane helix</keyword>
<keyword evidence="3" id="KW-1185">Reference proteome</keyword>